<dbReference type="Pfam" id="PF01170">
    <property type="entry name" value="UPF0020"/>
    <property type="match status" value="1"/>
</dbReference>
<protein>
    <submittedName>
        <fullName evidence="2">Putative DNA methylase</fullName>
    </submittedName>
</protein>
<dbReference type="GO" id="GO:0008168">
    <property type="term" value="F:methyltransferase activity"/>
    <property type="evidence" value="ECO:0007669"/>
    <property type="project" value="UniProtKB-KW"/>
</dbReference>
<accession>A0A0G1XLG4</accession>
<dbReference type="SUPFAM" id="SSF53335">
    <property type="entry name" value="S-adenosyl-L-methionine-dependent methyltransferases"/>
    <property type="match status" value="1"/>
</dbReference>
<dbReference type="AlphaFoldDB" id="A0A0G1XLG4"/>
<dbReference type="GO" id="GO:0032259">
    <property type="term" value="P:methylation"/>
    <property type="evidence" value="ECO:0007669"/>
    <property type="project" value="UniProtKB-KW"/>
</dbReference>
<comment type="caution">
    <text evidence="2">The sequence shown here is derived from an EMBL/GenBank/DDBJ whole genome shotgun (WGS) entry which is preliminary data.</text>
</comment>
<evidence type="ECO:0000259" key="1">
    <source>
        <dbReference type="Pfam" id="PF01170"/>
    </source>
</evidence>
<feature type="domain" description="Ribosomal RNA large subunit methyltransferase K/L-like methyltransferase" evidence="1">
    <location>
        <begin position="217"/>
        <end position="266"/>
    </location>
</feature>
<dbReference type="InterPro" id="IPR000241">
    <property type="entry name" value="RlmKL-like_Mtase"/>
</dbReference>
<dbReference type="InterPro" id="IPR029063">
    <property type="entry name" value="SAM-dependent_MTases_sf"/>
</dbReference>
<keyword evidence="2" id="KW-0489">Methyltransferase</keyword>
<evidence type="ECO:0000313" key="2">
    <source>
        <dbReference type="EMBL" id="KKW31741.1"/>
    </source>
</evidence>
<gene>
    <name evidence="2" type="ORF">UY76_C0051G0006</name>
</gene>
<dbReference type="Gene3D" id="3.40.50.150">
    <property type="entry name" value="Vaccinia Virus protein VP39"/>
    <property type="match status" value="1"/>
</dbReference>
<keyword evidence="2" id="KW-0808">Transferase</keyword>
<name>A0A0G1XLG4_9BACT</name>
<proteinExistence type="predicted"/>
<evidence type="ECO:0000313" key="3">
    <source>
        <dbReference type="Proteomes" id="UP000034054"/>
    </source>
</evidence>
<dbReference type="Proteomes" id="UP000034054">
    <property type="component" value="Unassembled WGS sequence"/>
</dbReference>
<dbReference type="EMBL" id="LCRH01000051">
    <property type="protein sequence ID" value="KKW31741.1"/>
    <property type="molecule type" value="Genomic_DNA"/>
</dbReference>
<organism evidence="2 3">
    <name type="scientific">Candidatus Uhrbacteria bacterium GW2011_GWA2_52_8d</name>
    <dbReference type="NCBI Taxonomy" id="1618979"/>
    <lineage>
        <taxon>Bacteria</taxon>
        <taxon>Candidatus Uhriibacteriota</taxon>
    </lineage>
</organism>
<reference evidence="2 3" key="1">
    <citation type="journal article" date="2015" name="Nature">
        <title>rRNA introns, odd ribosomes, and small enigmatic genomes across a large radiation of phyla.</title>
        <authorList>
            <person name="Brown C.T."/>
            <person name="Hug L.A."/>
            <person name="Thomas B.C."/>
            <person name="Sharon I."/>
            <person name="Castelle C.J."/>
            <person name="Singh A."/>
            <person name="Wilkins M.J."/>
            <person name="Williams K.H."/>
            <person name="Banfield J.F."/>
        </authorList>
    </citation>
    <scope>NUCLEOTIDE SEQUENCE [LARGE SCALE GENOMIC DNA]</scope>
</reference>
<sequence>MIYFILGSHPELSIAEIRTVLGEDYRPVFVSDSVVVIEPIDCETKRAECRASARAFPSKAKQTRASLDWNLGDLQDRLAGIVKIGRIAGELRSWNKTEAADLIVSLASGAAGKNKISFGLSVYDLGDKKTTRFLERDLDQLGLEIKKRLKETGRPIRYVKGKEPRLSSAIVETNGLLESGGEFVILVHQDGLYIGQTDAIQNFKAWSDRDYGRPQRDAKSGMLPPKLARMMINLGGIDPHGATLLDPFCGSGTVLMESVLMGFETLIGSDISTKAIADTKTNMTWLVDRFNLTAPNLSLYTTAEDQLPSVYSSPVNLLVTEVFLGNPRVKTLDQQEARRLESELIPLFRDSFTALATLLKPTARAVIAFPAYKLKSGDWHRLPLTSLLESLGYKILDNHLYYRENQLVARDIYVLTRK</sequence>